<dbReference type="SMART" id="SM00667">
    <property type="entry name" value="LisH"/>
    <property type="match status" value="1"/>
</dbReference>
<proteinExistence type="predicted"/>
<evidence type="ECO:0000256" key="2">
    <source>
        <dbReference type="ARBA" id="ARBA00022737"/>
    </source>
</evidence>
<dbReference type="EMBL" id="KB932203">
    <property type="protein sequence ID" value="KCV71279.1"/>
    <property type="molecule type" value="Genomic_DNA"/>
</dbReference>
<dbReference type="Gene3D" id="2.130.10.10">
    <property type="entry name" value="YVTN repeat-like/Quinoprotein amine dehydrogenase"/>
    <property type="match status" value="2"/>
</dbReference>
<dbReference type="eggNOG" id="KOG0266">
    <property type="taxonomic scope" value="Eukaryota"/>
</dbReference>
<protein>
    <recommendedName>
        <fullName evidence="5">LisH domain-containing protein</fullName>
    </recommendedName>
</protein>
<dbReference type="InterPro" id="IPR036322">
    <property type="entry name" value="WD40_repeat_dom_sf"/>
</dbReference>
<dbReference type="InterPro" id="IPR015943">
    <property type="entry name" value="WD40/YVTN_repeat-like_dom_sf"/>
</dbReference>
<dbReference type="PANTHER" id="PTHR19848">
    <property type="entry name" value="WD40 REPEAT PROTEIN"/>
    <property type="match status" value="1"/>
</dbReference>
<keyword evidence="1" id="KW-0853">WD repeat</keyword>
<dbReference type="RefSeq" id="XP_009494402.1">
    <property type="nucleotide sequence ID" value="XM_009496127.1"/>
</dbReference>
<organism evidence="3">
    <name type="scientific">Fonticula alba</name>
    <name type="common">Slime mold</name>
    <dbReference type="NCBI Taxonomy" id="691883"/>
    <lineage>
        <taxon>Eukaryota</taxon>
        <taxon>Rotosphaerida</taxon>
        <taxon>Fonticulaceae</taxon>
        <taxon>Fonticula</taxon>
    </lineage>
</organism>
<dbReference type="SUPFAM" id="SSF50978">
    <property type="entry name" value="WD40 repeat-like"/>
    <property type="match status" value="1"/>
</dbReference>
<accession>A0A058ZAC1</accession>
<dbReference type="Proteomes" id="UP000030693">
    <property type="component" value="Unassembled WGS sequence"/>
</dbReference>
<evidence type="ECO:0008006" key="5">
    <source>
        <dbReference type="Google" id="ProtNLM"/>
    </source>
</evidence>
<dbReference type="SMART" id="SM00320">
    <property type="entry name" value="WD40"/>
    <property type="match status" value="3"/>
</dbReference>
<evidence type="ECO:0000256" key="1">
    <source>
        <dbReference type="ARBA" id="ARBA00022574"/>
    </source>
</evidence>
<sequence>MDPNRVLGLVQQFLFERGLHQTLAAFEEETGGLLDAYDQDMARTQPGGQLVEMLNTALQARVEAGLAEMAIARSLSPADAAFLAPHPAGVPGISLLRNLAGLHGNNILCVAVQPPVPDGSQTPDQPRYLATGGADQQVILTNLATGLPEKYLHHHRAGVLSVVFNPRRPDLLISTSMDATHHLIDASADMFSAVAQSWADHKKFLVRAAFKFSPCGGYLGVLTDRSRLIIFRAHSAEQVANIYGIDTDPLGMPSYVWHPSGKVLFAVTNDRNIACVILATQSICQIARHHRNVVRGLAFDATTERLYACSYDNSVSEWGVTFTSNAASPTVHLS</sequence>
<keyword evidence="2" id="KW-0677">Repeat</keyword>
<dbReference type="STRING" id="691883.A0A058ZAC1"/>
<dbReference type="PANTHER" id="PTHR19848:SF8">
    <property type="entry name" value="F-BOX AND WD REPEAT DOMAIN CONTAINING 7"/>
    <property type="match status" value="1"/>
</dbReference>
<evidence type="ECO:0000313" key="3">
    <source>
        <dbReference type="EMBL" id="KCV71279.1"/>
    </source>
</evidence>
<reference evidence="3" key="1">
    <citation type="submission" date="2013-04" db="EMBL/GenBank/DDBJ databases">
        <title>The Genome Sequence of Fonticula alba ATCC 38817.</title>
        <authorList>
            <consortium name="The Broad Institute Genomics Platform"/>
            <person name="Russ C."/>
            <person name="Cuomo C."/>
            <person name="Burger G."/>
            <person name="Gray M.W."/>
            <person name="Holland P.W.H."/>
            <person name="King N."/>
            <person name="Lang F.B.F."/>
            <person name="Roger A.J."/>
            <person name="Ruiz-Trillo I."/>
            <person name="Brown M."/>
            <person name="Walker B."/>
            <person name="Young S."/>
            <person name="Zeng Q."/>
            <person name="Gargeya S."/>
            <person name="Fitzgerald M."/>
            <person name="Haas B."/>
            <person name="Abouelleil A."/>
            <person name="Allen A.W."/>
            <person name="Alvarado L."/>
            <person name="Arachchi H.M."/>
            <person name="Berlin A.M."/>
            <person name="Chapman S.B."/>
            <person name="Gainer-Dewar J."/>
            <person name="Goldberg J."/>
            <person name="Griggs A."/>
            <person name="Gujja S."/>
            <person name="Hansen M."/>
            <person name="Howarth C."/>
            <person name="Imamovic A."/>
            <person name="Ireland A."/>
            <person name="Larimer J."/>
            <person name="McCowan C."/>
            <person name="Murphy C."/>
            <person name="Pearson M."/>
            <person name="Poon T.W."/>
            <person name="Priest M."/>
            <person name="Roberts A."/>
            <person name="Saif S."/>
            <person name="Shea T."/>
            <person name="Sisk P."/>
            <person name="Sykes S."/>
            <person name="Wortman J."/>
            <person name="Nusbaum C."/>
            <person name="Birren B."/>
        </authorList>
    </citation>
    <scope>NUCLEOTIDE SEQUENCE [LARGE SCALE GENOMIC DNA]</scope>
    <source>
        <strain evidence="3">ATCC 38817</strain>
    </source>
</reference>
<dbReference type="PROSITE" id="PS50896">
    <property type="entry name" value="LISH"/>
    <property type="match status" value="1"/>
</dbReference>
<name>A0A058ZAC1_FONAL</name>
<evidence type="ECO:0000313" key="4">
    <source>
        <dbReference type="Proteomes" id="UP000030693"/>
    </source>
</evidence>
<dbReference type="InterPro" id="IPR006594">
    <property type="entry name" value="LisH"/>
</dbReference>
<dbReference type="GeneID" id="20526952"/>
<dbReference type="OrthoDB" id="1932312at2759"/>
<keyword evidence="4" id="KW-1185">Reference proteome</keyword>
<gene>
    <name evidence="3" type="ORF">H696_02227</name>
</gene>
<dbReference type="InterPro" id="IPR001680">
    <property type="entry name" value="WD40_rpt"/>
</dbReference>
<dbReference type="AlphaFoldDB" id="A0A058ZAC1"/>
<dbReference type="Pfam" id="PF00400">
    <property type="entry name" value="WD40"/>
    <property type="match status" value="1"/>
</dbReference>